<comment type="catalytic activity">
    <reaction evidence="1 10">
        <text>Transfers a segment of a (1-&gt;4)-alpha-D-glucan chain to a primary hydroxy group in a similar glucan chain.</text>
        <dbReference type="EC" id="2.4.1.18"/>
    </reaction>
</comment>
<dbReference type="SMART" id="SM00642">
    <property type="entry name" value="Aamy"/>
    <property type="match status" value="1"/>
</dbReference>
<evidence type="ECO:0000313" key="13">
    <source>
        <dbReference type="Proteomes" id="UP001596364"/>
    </source>
</evidence>
<comment type="caution">
    <text evidence="12">The sequence shown here is derived from an EMBL/GenBank/DDBJ whole genome shotgun (WGS) entry which is preliminary data.</text>
</comment>
<name>A0ABW1XLJ9_9ALTE</name>
<dbReference type="PANTHER" id="PTHR43651:SF3">
    <property type="entry name" value="1,4-ALPHA-GLUCAN-BRANCHING ENZYME"/>
    <property type="match status" value="1"/>
</dbReference>
<feature type="active site" description="Proton donor" evidence="10">
    <location>
        <position position="462"/>
    </location>
</feature>
<dbReference type="SUPFAM" id="SSF51445">
    <property type="entry name" value="(Trans)glycosidases"/>
    <property type="match status" value="1"/>
</dbReference>
<dbReference type="NCBIfam" id="NF008967">
    <property type="entry name" value="PRK12313.1"/>
    <property type="match status" value="1"/>
</dbReference>
<keyword evidence="13" id="KW-1185">Reference proteome</keyword>
<evidence type="ECO:0000256" key="8">
    <source>
        <dbReference type="ARBA" id="ARBA00023056"/>
    </source>
</evidence>
<dbReference type="Gene3D" id="2.60.40.1180">
    <property type="entry name" value="Golgi alpha-mannosidase II"/>
    <property type="match status" value="1"/>
</dbReference>
<dbReference type="InterPro" id="IPR054169">
    <property type="entry name" value="GlgB_N"/>
</dbReference>
<dbReference type="NCBIfam" id="TIGR01515">
    <property type="entry name" value="branching_enzym"/>
    <property type="match status" value="1"/>
</dbReference>
<evidence type="ECO:0000256" key="9">
    <source>
        <dbReference type="ARBA" id="ARBA00023277"/>
    </source>
</evidence>
<comment type="pathway">
    <text evidence="3 10">Glycan biosynthesis; glycogen biosynthesis.</text>
</comment>
<evidence type="ECO:0000256" key="1">
    <source>
        <dbReference type="ARBA" id="ARBA00000826"/>
    </source>
</evidence>
<dbReference type="SUPFAM" id="SSF81296">
    <property type="entry name" value="E set domains"/>
    <property type="match status" value="1"/>
</dbReference>
<reference evidence="13" key="1">
    <citation type="journal article" date="2019" name="Int. J. Syst. Evol. Microbiol.">
        <title>The Global Catalogue of Microorganisms (GCM) 10K type strain sequencing project: providing services to taxonomists for standard genome sequencing and annotation.</title>
        <authorList>
            <consortium name="The Broad Institute Genomics Platform"/>
            <consortium name="The Broad Institute Genome Sequencing Center for Infectious Disease"/>
            <person name="Wu L."/>
            <person name="Ma J."/>
        </authorList>
    </citation>
    <scope>NUCLEOTIDE SEQUENCE [LARGE SCALE GENOMIC DNA]</scope>
    <source>
        <strain evidence="13">CGMCC 1.16031</strain>
    </source>
</reference>
<dbReference type="Gene3D" id="2.60.40.10">
    <property type="entry name" value="Immunoglobulins"/>
    <property type="match status" value="2"/>
</dbReference>
<dbReference type="GO" id="GO:0003844">
    <property type="term" value="F:1,4-alpha-glucan branching enzyme activity"/>
    <property type="evidence" value="ECO:0007669"/>
    <property type="project" value="UniProtKB-EC"/>
</dbReference>
<dbReference type="Pfam" id="PF02922">
    <property type="entry name" value="CBM_48"/>
    <property type="match status" value="1"/>
</dbReference>
<dbReference type="Proteomes" id="UP001596364">
    <property type="component" value="Unassembled WGS sequence"/>
</dbReference>
<dbReference type="CDD" id="cd02855">
    <property type="entry name" value="E_set_GBE_prok_N"/>
    <property type="match status" value="1"/>
</dbReference>
<protein>
    <recommendedName>
        <fullName evidence="10">1,4-alpha-glucan branching enzyme GlgB</fullName>
        <ecNumber evidence="10">2.4.1.18</ecNumber>
    </recommendedName>
    <alternativeName>
        <fullName evidence="10">1,4-alpha-D-glucan:1,4-alpha-D-glucan 6-glucosyl-transferase</fullName>
    </alternativeName>
    <alternativeName>
        <fullName evidence="10">Alpha-(1-&gt;4)-glucan branching enzyme</fullName>
    </alternativeName>
    <alternativeName>
        <fullName evidence="10">Glycogen branching enzyme</fullName>
        <shortName evidence="10">BE</shortName>
    </alternativeName>
</protein>
<dbReference type="EC" id="2.4.1.18" evidence="10"/>
<comment type="subunit">
    <text evidence="10">Monomer.</text>
</comment>
<dbReference type="CDD" id="cd11322">
    <property type="entry name" value="AmyAc_Glg_BE"/>
    <property type="match status" value="1"/>
</dbReference>
<evidence type="ECO:0000256" key="2">
    <source>
        <dbReference type="ARBA" id="ARBA00002953"/>
    </source>
</evidence>
<dbReference type="InterPro" id="IPR006047">
    <property type="entry name" value="GH13_cat_dom"/>
</dbReference>
<dbReference type="PANTHER" id="PTHR43651">
    <property type="entry name" value="1,4-ALPHA-GLUCAN-BRANCHING ENZYME"/>
    <property type="match status" value="1"/>
</dbReference>
<sequence length="735" mass="84229">MNEMAEFSPVQLATIPVGEYADLFSVLGMHEVNGKLVVRCYLPGALAVRVCVRNDETVLVNLQDYGNGLFAAVVPRRRKRFHYVLQVDYPQLSTTLYDPYQYGSLLSGEDIYLFAEGKQEQAYRFLGANWREVDGVEGVWFGVWAPNARQVSLLGDFNHWNGSVHGLRFHPGAGIWEIFIPGVAPGAHYKFRIVGQDGVVRLKADPYAKAMQPAPDNASLVPSPQQFDWQDANWLAQRRTTPWHVSAMSIYEVHLPSWRRGDSNRYLNYAELADTLIPYALEMGFTHLQFMPISEYPFDGSWGYQPVGLYAPTYRLGEANQLKYFINACHQAGLGVLLDWVPAHFPTDEHGLVRFDGSCLYEHEDPRLGYHPDWNTLIYNYGRPEVLSFLFSNARYWLEEFHFDGLRIDAVSSMLYLDYSREPGQWLPNEFGGRENLLAIHFLRELNARLYCSVPGICMIAEESTAWPGVTRPTNENGLGFGFKWNMGWMNDSLNYLQKDPIYRKFHHHQITFSLMYCFSEQFILSLSHDEVVHGKGSLINKIPGDRWQKMATLRAFYGLMWGHPGKKLLFMGNEFAQWREWNHDQSLDWHLTGEDDHTGMQRWIADLNRLYRQHPALTERDDSPGSFGWLDCDNAEQSIFVFIRYAQEYQQHLIFVVNMTPQTHHGYRVGVPLNGAYREVLNSDSHFYGGSNQGVGTALESEPHHWQGMANSVVMVVPPLGCVVLAPECEHASR</sequence>
<comment type="function">
    <text evidence="2 10">Catalyzes the formation of the alpha-1,6-glucosidic linkages in glycogen by scission of a 1,4-alpha-linked oligosaccharide from growing alpha-1,4-glucan chains and the subsequent attachment of the oligosaccharide to the alpha-1,6 position.</text>
</comment>
<comment type="similarity">
    <text evidence="4 10">Belongs to the glycosyl hydrolase 13 family. GlgB subfamily.</text>
</comment>
<keyword evidence="6 10" id="KW-0328">Glycosyltransferase</keyword>
<dbReference type="InterPro" id="IPR037439">
    <property type="entry name" value="Branching_enzy"/>
</dbReference>
<dbReference type="NCBIfam" id="NF003811">
    <property type="entry name" value="PRK05402.1"/>
    <property type="match status" value="1"/>
</dbReference>
<dbReference type="PIRSF" id="PIRSF000463">
    <property type="entry name" value="GlgB"/>
    <property type="match status" value="1"/>
</dbReference>
<feature type="domain" description="Glycosyl hydrolase family 13 catalytic" evidence="11">
    <location>
        <begin position="252"/>
        <end position="621"/>
    </location>
</feature>
<dbReference type="HAMAP" id="MF_00685">
    <property type="entry name" value="GlgB"/>
    <property type="match status" value="1"/>
</dbReference>
<dbReference type="InterPro" id="IPR013783">
    <property type="entry name" value="Ig-like_fold"/>
</dbReference>
<evidence type="ECO:0000256" key="6">
    <source>
        <dbReference type="ARBA" id="ARBA00022676"/>
    </source>
</evidence>
<gene>
    <name evidence="10 12" type="primary">glgB</name>
    <name evidence="12" type="ORF">ACFP85_12710</name>
</gene>
<evidence type="ECO:0000256" key="3">
    <source>
        <dbReference type="ARBA" id="ARBA00004964"/>
    </source>
</evidence>
<evidence type="ECO:0000313" key="12">
    <source>
        <dbReference type="EMBL" id="MFC6441007.1"/>
    </source>
</evidence>
<dbReference type="InterPro" id="IPR006048">
    <property type="entry name" value="A-amylase/branching_C"/>
</dbReference>
<evidence type="ECO:0000256" key="5">
    <source>
        <dbReference type="ARBA" id="ARBA00022600"/>
    </source>
</evidence>
<keyword evidence="7 10" id="KW-0808">Transferase</keyword>
<dbReference type="Pfam" id="PF02806">
    <property type="entry name" value="Alpha-amylase_C"/>
    <property type="match status" value="1"/>
</dbReference>
<proteinExistence type="inferred from homology"/>
<dbReference type="InterPro" id="IPR017853">
    <property type="entry name" value="GH"/>
</dbReference>
<dbReference type="InterPro" id="IPR006407">
    <property type="entry name" value="GlgB"/>
</dbReference>
<dbReference type="InterPro" id="IPR013780">
    <property type="entry name" value="Glyco_hydro_b"/>
</dbReference>
<dbReference type="Gene3D" id="3.20.20.80">
    <property type="entry name" value="Glycosidases"/>
    <property type="match status" value="1"/>
</dbReference>
<feature type="active site" description="Nucleophile" evidence="10">
    <location>
        <position position="409"/>
    </location>
</feature>
<dbReference type="Pfam" id="PF22019">
    <property type="entry name" value="GlgB_N"/>
    <property type="match status" value="1"/>
</dbReference>
<evidence type="ECO:0000256" key="4">
    <source>
        <dbReference type="ARBA" id="ARBA00009000"/>
    </source>
</evidence>
<accession>A0ABW1XLJ9</accession>
<evidence type="ECO:0000259" key="11">
    <source>
        <dbReference type="SMART" id="SM00642"/>
    </source>
</evidence>
<dbReference type="RefSeq" id="WP_131258652.1">
    <property type="nucleotide sequence ID" value="NZ_JBHSUS010000001.1"/>
</dbReference>
<keyword evidence="5 10" id="KW-0321">Glycogen metabolism</keyword>
<dbReference type="EMBL" id="JBHSUS010000001">
    <property type="protein sequence ID" value="MFC6441007.1"/>
    <property type="molecule type" value="Genomic_DNA"/>
</dbReference>
<dbReference type="SUPFAM" id="SSF51011">
    <property type="entry name" value="Glycosyl hydrolase domain"/>
    <property type="match status" value="1"/>
</dbReference>
<evidence type="ECO:0000256" key="10">
    <source>
        <dbReference type="HAMAP-Rule" id="MF_00685"/>
    </source>
</evidence>
<dbReference type="InterPro" id="IPR014756">
    <property type="entry name" value="Ig_E-set"/>
</dbReference>
<dbReference type="InterPro" id="IPR044143">
    <property type="entry name" value="GlgB_N_E_set_prok"/>
</dbReference>
<dbReference type="InterPro" id="IPR004193">
    <property type="entry name" value="Glyco_hydro_13_N"/>
</dbReference>
<keyword evidence="9 10" id="KW-0119">Carbohydrate metabolism</keyword>
<keyword evidence="8 10" id="KW-0320">Glycogen biosynthesis</keyword>
<organism evidence="12 13">
    <name type="scientific">Pseudobowmanella zhangzhouensis</name>
    <dbReference type="NCBI Taxonomy" id="1537679"/>
    <lineage>
        <taxon>Bacteria</taxon>
        <taxon>Pseudomonadati</taxon>
        <taxon>Pseudomonadota</taxon>
        <taxon>Gammaproteobacteria</taxon>
        <taxon>Alteromonadales</taxon>
        <taxon>Alteromonadaceae</taxon>
    </lineage>
</organism>
<evidence type="ECO:0000256" key="7">
    <source>
        <dbReference type="ARBA" id="ARBA00022679"/>
    </source>
</evidence>